<evidence type="ECO:0000256" key="2">
    <source>
        <dbReference type="ARBA" id="ARBA00023134"/>
    </source>
</evidence>
<evidence type="ECO:0000256" key="3">
    <source>
        <dbReference type="SAM" id="MobiDB-lite"/>
    </source>
</evidence>
<dbReference type="Pfam" id="PF01926">
    <property type="entry name" value="MMR_HSR1"/>
    <property type="match status" value="1"/>
</dbReference>
<evidence type="ECO:0000313" key="6">
    <source>
        <dbReference type="EMBL" id="CDJ63177.1"/>
    </source>
</evidence>
<dbReference type="PANTHER" id="PTHR45782:SF4">
    <property type="entry name" value="MITOCHONDRIAL RIBOSOME-ASSOCIATED GTPASE 1"/>
    <property type="match status" value="1"/>
</dbReference>
<keyword evidence="1" id="KW-0547">Nucleotide-binding</keyword>
<keyword evidence="4" id="KW-0732">Signal</keyword>
<evidence type="ECO:0000256" key="1">
    <source>
        <dbReference type="ARBA" id="ARBA00022741"/>
    </source>
</evidence>
<dbReference type="Proteomes" id="UP000030754">
    <property type="component" value="Unassembled WGS sequence"/>
</dbReference>
<dbReference type="RefSeq" id="XP_013440539.1">
    <property type="nucleotide sequence ID" value="XM_013585085.1"/>
</dbReference>
<dbReference type="EMBL" id="HG722734">
    <property type="protein sequence ID" value="CDJ63177.1"/>
    <property type="molecule type" value="Genomic_DNA"/>
</dbReference>
<dbReference type="GO" id="GO:0003924">
    <property type="term" value="F:GTPase activity"/>
    <property type="evidence" value="ECO:0007669"/>
    <property type="project" value="TreeGrafter"/>
</dbReference>
<dbReference type="GO" id="GO:0005739">
    <property type="term" value="C:mitochondrion"/>
    <property type="evidence" value="ECO:0007669"/>
    <property type="project" value="TreeGrafter"/>
</dbReference>
<feature type="domain" description="G" evidence="5">
    <location>
        <begin position="324"/>
        <end position="407"/>
    </location>
</feature>
<protein>
    <submittedName>
        <fullName evidence="6">GTP-binding conserved hypothetical domain-containing protein, putative</fullName>
    </submittedName>
</protein>
<sequence>MGLLGKSHFLAFLVHSLQAPSIRTGPTQDLWPPARFDCFLDNCHKASSELLARGGGLHHHDCVVEAKNGASCFASTSSRTQHAEELHKREPSPLIRVATAAEFSTERLLRIRRRNIRFLCASRRNRKRGLLPPAKAAAAEAAEKWNAEEEAFLRRSLELKDPLVNEAPVPLLCKGITCPTNAGRQSASPTATRRWQRHFRRESREAAALELHTLFRLVSEACPLAPRLPYLFVDARQPAAVVRLQRLLRSLVRRHCRYKRELEAFRSLCKQAFAAAAAEGIDSSAETAKAAQVAASLKNTADEAGRCGKKLSARTILQQKKPLRILIVGLPNVGKSKIANSLVGRKVARSYRWPGTTQSVNVHRQPVTLARQGDMSRLFDVVDTPGFIPVYPEEAAVALGAAFFRMEDLLPGATDFDRVMTRYKIDPLSVKHDMNKGVQLLLTLAEQRHHSNEGAAAQRLLSDFTQGYLGRHTFELPPVRHPPPRAASTEMTMWDVRETGEDIRIDKPDCVEEDLVQPAFGGVDGTSLPSTEGGSSRQVQADEHRVTVGLAASRKRWTMRRYGDRISFVLQPQNFGQAAAHDGKRTEVLQSEEWKTACRPHLSCSSKRGTEGLPGAAQSQALKEERKCSASYSDCGGGMQQQSRLLAPGWLEGW</sequence>
<gene>
    <name evidence="6" type="ORF">ENH_00036760</name>
</gene>
<name>U6MG12_9EIME</name>
<feature type="compositionally biased region" description="Polar residues" evidence="3">
    <location>
        <begin position="527"/>
        <end position="539"/>
    </location>
</feature>
<dbReference type="GeneID" id="25473838"/>
<evidence type="ECO:0000313" key="7">
    <source>
        <dbReference type="Proteomes" id="UP000030754"/>
    </source>
</evidence>
<feature type="signal peptide" evidence="4">
    <location>
        <begin position="1"/>
        <end position="24"/>
    </location>
</feature>
<dbReference type="VEuPathDB" id="ToxoDB:ENH_00036760"/>
<dbReference type="OrthoDB" id="269151at2759"/>
<organism evidence="6 7">
    <name type="scientific">Eimeria necatrix</name>
    <dbReference type="NCBI Taxonomy" id="51315"/>
    <lineage>
        <taxon>Eukaryota</taxon>
        <taxon>Sar</taxon>
        <taxon>Alveolata</taxon>
        <taxon>Apicomplexa</taxon>
        <taxon>Conoidasida</taxon>
        <taxon>Coccidia</taxon>
        <taxon>Eucoccidiorida</taxon>
        <taxon>Eimeriorina</taxon>
        <taxon>Eimeriidae</taxon>
        <taxon>Eimeria</taxon>
    </lineage>
</organism>
<dbReference type="SUPFAM" id="SSF52540">
    <property type="entry name" value="P-loop containing nucleoside triphosphate hydrolases"/>
    <property type="match status" value="1"/>
</dbReference>
<dbReference type="InterPro" id="IPR006073">
    <property type="entry name" value="GTP-bd"/>
</dbReference>
<dbReference type="AlphaFoldDB" id="U6MG12"/>
<keyword evidence="7" id="KW-1185">Reference proteome</keyword>
<dbReference type="InterPro" id="IPR027417">
    <property type="entry name" value="P-loop_NTPase"/>
</dbReference>
<reference evidence="6" key="1">
    <citation type="submission" date="2013-10" db="EMBL/GenBank/DDBJ databases">
        <title>Genomic analysis of the causative agents of coccidiosis in chickens.</title>
        <authorList>
            <person name="Reid A.J."/>
            <person name="Blake D."/>
            <person name="Billington K."/>
            <person name="Browne H."/>
            <person name="Dunn M."/>
            <person name="Hung S."/>
            <person name="Kawahara F."/>
            <person name="Miranda-Saavedra D."/>
            <person name="Mourier T."/>
            <person name="Nagra H."/>
            <person name="Otto T.D."/>
            <person name="Rawlings N."/>
            <person name="Sanchez A."/>
            <person name="Sanders M."/>
            <person name="Subramaniam C."/>
            <person name="Tay Y."/>
            <person name="Dear P."/>
            <person name="Doerig C."/>
            <person name="Gruber A."/>
            <person name="Parkinson J."/>
            <person name="Shirley M."/>
            <person name="Wan K.L."/>
            <person name="Berriman M."/>
            <person name="Tomley F."/>
            <person name="Pain A."/>
        </authorList>
    </citation>
    <scope>NUCLEOTIDE SEQUENCE [LARGE SCALE GENOMIC DNA]</scope>
    <source>
        <strain evidence="6">Houghton</strain>
    </source>
</reference>
<dbReference type="PANTHER" id="PTHR45782">
    <property type="entry name" value="MITOCHONDRIAL RIBOSOME-ASSOCIATED GTPASE 1"/>
    <property type="match status" value="1"/>
</dbReference>
<evidence type="ECO:0000256" key="4">
    <source>
        <dbReference type="SAM" id="SignalP"/>
    </source>
</evidence>
<dbReference type="GO" id="GO:0005525">
    <property type="term" value="F:GTP binding"/>
    <property type="evidence" value="ECO:0007669"/>
    <property type="project" value="UniProtKB-KW"/>
</dbReference>
<dbReference type="GO" id="GO:0032543">
    <property type="term" value="P:mitochondrial translation"/>
    <property type="evidence" value="ECO:0007669"/>
    <property type="project" value="TreeGrafter"/>
</dbReference>
<dbReference type="Gene3D" id="3.40.50.300">
    <property type="entry name" value="P-loop containing nucleotide triphosphate hydrolases"/>
    <property type="match status" value="1"/>
</dbReference>
<feature type="region of interest" description="Disordered" evidence="3">
    <location>
        <begin position="521"/>
        <end position="541"/>
    </location>
</feature>
<keyword evidence="2" id="KW-0342">GTP-binding</keyword>
<accession>U6MG12</accession>
<evidence type="ECO:0000259" key="5">
    <source>
        <dbReference type="Pfam" id="PF01926"/>
    </source>
</evidence>
<proteinExistence type="predicted"/>
<feature type="chain" id="PRO_5004675570" evidence="4">
    <location>
        <begin position="25"/>
        <end position="654"/>
    </location>
</feature>
<reference evidence="6" key="2">
    <citation type="submission" date="2013-10" db="EMBL/GenBank/DDBJ databases">
        <authorList>
            <person name="Aslett M."/>
        </authorList>
    </citation>
    <scope>NUCLEOTIDE SEQUENCE [LARGE SCALE GENOMIC DNA]</scope>
    <source>
        <strain evidence="6">Houghton</strain>
    </source>
</reference>